<dbReference type="Pfam" id="PF10337">
    <property type="entry name" value="ArAE_2_N"/>
    <property type="match status" value="1"/>
</dbReference>
<evidence type="ECO:0000259" key="7">
    <source>
        <dbReference type="Pfam" id="PF10337"/>
    </source>
</evidence>
<feature type="domain" description="Putative ER transporter 6TM N-terminal" evidence="7">
    <location>
        <begin position="185"/>
        <end position="434"/>
    </location>
</feature>
<dbReference type="Proteomes" id="UP000318582">
    <property type="component" value="Unassembled WGS sequence"/>
</dbReference>
<dbReference type="Pfam" id="PF13515">
    <property type="entry name" value="FUSC_2"/>
    <property type="match status" value="1"/>
</dbReference>
<dbReference type="EMBL" id="QEAQ01000021">
    <property type="protein sequence ID" value="TPX59783.1"/>
    <property type="molecule type" value="Genomic_DNA"/>
</dbReference>
<keyword evidence="2 6" id="KW-0812">Transmembrane</keyword>
<feature type="transmembrane region" description="Helical" evidence="6">
    <location>
        <begin position="766"/>
        <end position="786"/>
    </location>
</feature>
<dbReference type="InterPro" id="IPR018823">
    <property type="entry name" value="ArAE_2_N"/>
</dbReference>
<evidence type="ECO:0000313" key="9">
    <source>
        <dbReference type="EMBL" id="TPX59783.1"/>
    </source>
</evidence>
<keyword evidence="4 6" id="KW-0472">Membrane</keyword>
<evidence type="ECO:0000256" key="6">
    <source>
        <dbReference type="SAM" id="Phobius"/>
    </source>
</evidence>
<gene>
    <name evidence="9" type="ORF">PhCBS80983_g02226</name>
</gene>
<feature type="transmembrane region" description="Helical" evidence="6">
    <location>
        <begin position="99"/>
        <end position="131"/>
    </location>
</feature>
<protein>
    <submittedName>
        <fullName evidence="9">Uncharacterized protein</fullName>
    </submittedName>
</protein>
<reference evidence="9 10" key="1">
    <citation type="journal article" date="2019" name="Sci. Rep.">
        <title>Comparative genomics of chytrid fungi reveal insights into the obligate biotrophic and pathogenic lifestyle of Synchytrium endobioticum.</title>
        <authorList>
            <person name="van de Vossenberg B.T.L.H."/>
            <person name="Warris S."/>
            <person name="Nguyen H.D.T."/>
            <person name="van Gent-Pelzer M.P.E."/>
            <person name="Joly D.L."/>
            <person name="van de Geest H.C."/>
            <person name="Bonants P.J.M."/>
            <person name="Smith D.S."/>
            <person name="Levesque C.A."/>
            <person name="van der Lee T.A.J."/>
        </authorList>
    </citation>
    <scope>NUCLEOTIDE SEQUENCE [LARGE SCALE GENOMIC DNA]</scope>
    <source>
        <strain evidence="9 10">CBS 809.83</strain>
    </source>
</reference>
<comment type="caution">
    <text evidence="9">The sequence shown here is derived from an EMBL/GenBank/DDBJ whole genome shotgun (WGS) entry which is preliminary data.</text>
</comment>
<feature type="transmembrane region" description="Helical" evidence="6">
    <location>
        <begin position="856"/>
        <end position="874"/>
    </location>
</feature>
<keyword evidence="3 6" id="KW-1133">Transmembrane helix</keyword>
<feature type="transmembrane region" description="Helical" evidence="6">
    <location>
        <begin position="817"/>
        <end position="836"/>
    </location>
</feature>
<feature type="transmembrane region" description="Helical" evidence="6">
    <location>
        <begin position="886"/>
        <end position="902"/>
    </location>
</feature>
<proteinExistence type="predicted"/>
<feature type="transmembrane region" description="Helical" evidence="6">
    <location>
        <begin position="184"/>
        <end position="200"/>
    </location>
</feature>
<evidence type="ECO:0000256" key="4">
    <source>
        <dbReference type="ARBA" id="ARBA00023136"/>
    </source>
</evidence>
<evidence type="ECO:0000259" key="8">
    <source>
        <dbReference type="Pfam" id="PF13515"/>
    </source>
</evidence>
<evidence type="ECO:0000256" key="1">
    <source>
        <dbReference type="ARBA" id="ARBA00004141"/>
    </source>
</evidence>
<feature type="transmembrane region" description="Helical" evidence="6">
    <location>
        <begin position="143"/>
        <end position="164"/>
    </location>
</feature>
<dbReference type="InterPro" id="IPR052430">
    <property type="entry name" value="IVT-Associated"/>
</dbReference>
<feature type="transmembrane region" description="Helical" evidence="6">
    <location>
        <begin position="207"/>
        <end position="227"/>
    </location>
</feature>
<feature type="domain" description="Integral membrane bound transporter" evidence="8">
    <location>
        <begin position="732"/>
        <end position="866"/>
    </location>
</feature>
<name>A0A507E6T2_9FUNG</name>
<dbReference type="STRING" id="109895.A0A507E6T2"/>
<keyword evidence="10" id="KW-1185">Reference proteome</keyword>
<evidence type="ECO:0000256" key="3">
    <source>
        <dbReference type="ARBA" id="ARBA00022989"/>
    </source>
</evidence>
<sequence length="1119" mass="125265">MRTDDSSSAATDLEAREQQDVLLELGRMRKRSTELITKLSTVDKKRGELPLPGNSPERQSSGDTSAWPAPTSFFHDRIFKPLKEQLTWDLVQTCTKAVFAYYVTCLFVLISPIAEAFGPTVFLAPIAVLLFPPVRPFGAIIETILMGLVGIGFGSAISALALFFSVMYMESVNELETTGHGSDLIQVAFLLVAVFILGYVRASFPRLYAATVLSCLMLAFPLTTHISARTLIWETVSRVLKPLIAGAIVCVVADLLLFPKFSGKILKSSIKKTVTESKELMNLLVQSFLLVNPENPIPIEKILAKQTQVRDAIAKTKAARRECRYEITYDRYSPDDYKLLVQPLQEMMKYLSGMVACVKLEKDLVDMMESEDSPEVVSAKVEKEILKAMSKAEDRHSLHVVTGLQRPRLHAMENNNQTVRSLNHLTTRSLRSLKAASVDLQAEIAEGHHVQLSGREITGGMFGGSKKLLKKYLAALSSAMTDLCAVCVECLEYSDANMLRFEDKTGITSNSPIGLVKAGFLAFTGGLGHRSSAGHETLGSMGNVSTNSIPMTGLFTSPKPKLQAAMKAFEEREWKVMTQVSRQTDPMASFEDLPSPVQPENHWNAANLFREEYFLASFFVFNMKECASKVVKFEEAVQSLRQKRLSKHRFWLPRMKLAQWLKGGDSQMSVKPGNSETPDIPLYTEGKETFLATGRLGQLRWSLWKASKHLQSRETLFATKMALTCLILVWPAYIWQDWWNKWKCTWALVTMLIVISPTVGTSNIVGLYRIIGTIAGGFWGYVTWIIAPQNPYSISVMTIIFAYPCLYLFVKTPHARLGTAALVTYTVIVMSTYATFEDPKVQDTILALAAKRMITITVGVLAAVIVTSYVWPFVARTELRKGLSNSLYLISVLYSHLAAIVANDEVDMNPSHYTMAKHNRARLEIRRLEHTLMKGVTKHQELLELTHNEPRLKGPFPYAVFAEMVAVEQNIVERLGNVRRIVDGEYTDVVPGAPARTSTTITGFAPFVKREIVIPVEKYRIDMFASLLLYLHTLSHSLHSKLPLPPFLPPARAARLRLFSKIRALPALRDRVLSDRRDESEGYIRFMAYSLAMEDLIENIEELGALVRRLYGQGVIGER</sequence>
<dbReference type="AlphaFoldDB" id="A0A507E6T2"/>
<dbReference type="GO" id="GO:0016020">
    <property type="term" value="C:membrane"/>
    <property type="evidence" value="ECO:0007669"/>
    <property type="project" value="UniProtKB-SubCell"/>
</dbReference>
<accession>A0A507E6T2</accession>
<dbReference type="InterPro" id="IPR049453">
    <property type="entry name" value="Memb_transporter_dom"/>
</dbReference>
<feature type="region of interest" description="Disordered" evidence="5">
    <location>
        <begin position="38"/>
        <end position="65"/>
    </location>
</feature>
<organism evidence="9 10">
    <name type="scientific">Powellomyces hirtus</name>
    <dbReference type="NCBI Taxonomy" id="109895"/>
    <lineage>
        <taxon>Eukaryota</taxon>
        <taxon>Fungi</taxon>
        <taxon>Fungi incertae sedis</taxon>
        <taxon>Chytridiomycota</taxon>
        <taxon>Chytridiomycota incertae sedis</taxon>
        <taxon>Chytridiomycetes</taxon>
        <taxon>Spizellomycetales</taxon>
        <taxon>Powellomycetaceae</taxon>
        <taxon>Powellomyces</taxon>
    </lineage>
</organism>
<evidence type="ECO:0000256" key="2">
    <source>
        <dbReference type="ARBA" id="ARBA00022692"/>
    </source>
</evidence>
<evidence type="ECO:0000313" key="10">
    <source>
        <dbReference type="Proteomes" id="UP000318582"/>
    </source>
</evidence>
<comment type="subcellular location">
    <subcellularLocation>
        <location evidence="1">Membrane</location>
        <topology evidence="1">Multi-pass membrane protein</topology>
    </subcellularLocation>
</comment>
<feature type="transmembrane region" description="Helical" evidence="6">
    <location>
        <begin position="792"/>
        <end position="810"/>
    </location>
</feature>
<feature type="transmembrane region" description="Helical" evidence="6">
    <location>
        <begin position="715"/>
        <end position="734"/>
    </location>
</feature>
<dbReference type="PANTHER" id="PTHR47804">
    <property type="entry name" value="60S RIBOSOMAL PROTEIN L19"/>
    <property type="match status" value="1"/>
</dbReference>
<dbReference type="PANTHER" id="PTHR47804:SF3">
    <property type="entry name" value="PROTEIN BRE4"/>
    <property type="match status" value="1"/>
</dbReference>
<evidence type="ECO:0000256" key="5">
    <source>
        <dbReference type="SAM" id="MobiDB-lite"/>
    </source>
</evidence>
<feature type="transmembrane region" description="Helical" evidence="6">
    <location>
        <begin position="239"/>
        <end position="258"/>
    </location>
</feature>
<feature type="transmembrane region" description="Helical" evidence="6">
    <location>
        <begin position="740"/>
        <end position="759"/>
    </location>
</feature>